<dbReference type="EC" id="1.5.1.3" evidence="3"/>
<dbReference type="PANTHER" id="PTHR48069:SF3">
    <property type="entry name" value="DIHYDROFOLATE REDUCTASE"/>
    <property type="match status" value="1"/>
</dbReference>
<dbReference type="GO" id="GO:0046452">
    <property type="term" value="P:dihydrofolate metabolic process"/>
    <property type="evidence" value="ECO:0007669"/>
    <property type="project" value="TreeGrafter"/>
</dbReference>
<organism evidence="8 9">
    <name type="scientific">Actinobaculum massiliense ACS-171-V-Col2</name>
    <dbReference type="NCBI Taxonomy" id="883066"/>
    <lineage>
        <taxon>Bacteria</taxon>
        <taxon>Bacillati</taxon>
        <taxon>Actinomycetota</taxon>
        <taxon>Actinomycetes</taxon>
        <taxon>Actinomycetales</taxon>
        <taxon>Actinomycetaceae</taxon>
        <taxon>Actinobaculum</taxon>
    </lineage>
</organism>
<dbReference type="UniPathway" id="UPA00077">
    <property type="reaction ID" value="UER00158"/>
</dbReference>
<evidence type="ECO:0000256" key="6">
    <source>
        <dbReference type="ARBA" id="ARBA00023002"/>
    </source>
</evidence>
<dbReference type="GO" id="GO:0004146">
    <property type="term" value="F:dihydrofolate reductase activity"/>
    <property type="evidence" value="ECO:0007669"/>
    <property type="project" value="UniProtKB-EC"/>
</dbReference>
<dbReference type="GO" id="GO:0046654">
    <property type="term" value="P:tetrahydrofolate biosynthetic process"/>
    <property type="evidence" value="ECO:0007669"/>
    <property type="project" value="UniProtKB-UniPathway"/>
</dbReference>
<dbReference type="AlphaFoldDB" id="K9F240"/>
<evidence type="ECO:0000256" key="3">
    <source>
        <dbReference type="ARBA" id="ARBA00012856"/>
    </source>
</evidence>
<accession>K9F240</accession>
<dbReference type="STRING" id="202789.GCA_001457435_01801"/>
<dbReference type="InterPro" id="IPR001796">
    <property type="entry name" value="DHFR_dom"/>
</dbReference>
<dbReference type="GO" id="GO:0005829">
    <property type="term" value="C:cytosol"/>
    <property type="evidence" value="ECO:0007669"/>
    <property type="project" value="TreeGrafter"/>
</dbReference>
<evidence type="ECO:0000256" key="2">
    <source>
        <dbReference type="ARBA" id="ARBA00009539"/>
    </source>
</evidence>
<dbReference type="PRINTS" id="PR00070">
    <property type="entry name" value="DHFR"/>
</dbReference>
<comment type="pathway">
    <text evidence="1">Cofactor biosynthesis; tetrahydrofolate biosynthesis; 5,6,7,8-tetrahydrofolate from 7,8-dihydrofolate: step 1/1.</text>
</comment>
<sequence length="186" mass="20186">MLIGMIWAQSPSGAIANGTHLPWDIPEDRKFFRTTVRGRPLIMGRRTWEASGRRAMKNTPTFVVTRNGSYDAGAARQVGSVHEAIEGAFNYGSAFGAAPDLAWIAGGGNIYAELEPVADILVRTTVDKNASNADVFAPELSGTWEMRRTLTDSPWITSSSGERFRIELLARPGVELPADIAKLALP</sequence>
<comment type="caution">
    <text evidence="8">The sequence shown here is derived from an EMBL/GenBank/DDBJ whole genome shotgun (WGS) entry which is preliminary data.</text>
</comment>
<evidence type="ECO:0000256" key="4">
    <source>
        <dbReference type="ARBA" id="ARBA00022563"/>
    </source>
</evidence>
<comment type="similarity">
    <text evidence="2">Belongs to the dihydrofolate reductase family.</text>
</comment>
<evidence type="ECO:0000313" key="8">
    <source>
        <dbReference type="EMBL" id="EKU95550.1"/>
    </source>
</evidence>
<evidence type="ECO:0000313" key="9">
    <source>
        <dbReference type="Proteomes" id="UP000009888"/>
    </source>
</evidence>
<dbReference type="HOGENOM" id="CLU_043966_5_0_11"/>
<dbReference type="GO" id="GO:0050661">
    <property type="term" value="F:NADP binding"/>
    <property type="evidence" value="ECO:0007669"/>
    <property type="project" value="InterPro"/>
</dbReference>
<dbReference type="CDD" id="cd00209">
    <property type="entry name" value="DHFR"/>
    <property type="match status" value="1"/>
</dbReference>
<evidence type="ECO:0000259" key="7">
    <source>
        <dbReference type="PROSITE" id="PS51330"/>
    </source>
</evidence>
<dbReference type="InterPro" id="IPR024072">
    <property type="entry name" value="DHFR-like_dom_sf"/>
</dbReference>
<gene>
    <name evidence="8" type="ORF">HMPREF9233_00337</name>
</gene>
<dbReference type="eggNOG" id="COG0262">
    <property type="taxonomic scope" value="Bacteria"/>
</dbReference>
<dbReference type="RefSeq" id="WP_007000555.1">
    <property type="nucleotide sequence ID" value="NZ_JH992955.1"/>
</dbReference>
<proteinExistence type="inferred from homology"/>
<keyword evidence="9" id="KW-1185">Reference proteome</keyword>
<evidence type="ECO:0000256" key="5">
    <source>
        <dbReference type="ARBA" id="ARBA00022857"/>
    </source>
</evidence>
<dbReference type="EMBL" id="AGWL01000002">
    <property type="protein sequence ID" value="EKU95550.1"/>
    <property type="molecule type" value="Genomic_DNA"/>
</dbReference>
<dbReference type="PATRIC" id="fig|883066.3.peg.350"/>
<protein>
    <recommendedName>
        <fullName evidence="3">dihydrofolate reductase</fullName>
        <ecNumber evidence="3">1.5.1.3</ecNumber>
    </recommendedName>
</protein>
<dbReference type="Proteomes" id="UP000009888">
    <property type="component" value="Unassembled WGS sequence"/>
</dbReference>
<dbReference type="Gene3D" id="3.40.430.10">
    <property type="entry name" value="Dihydrofolate Reductase, subunit A"/>
    <property type="match status" value="1"/>
</dbReference>
<evidence type="ECO:0000256" key="1">
    <source>
        <dbReference type="ARBA" id="ARBA00004903"/>
    </source>
</evidence>
<dbReference type="InterPro" id="IPR012259">
    <property type="entry name" value="DHFR"/>
</dbReference>
<dbReference type="PANTHER" id="PTHR48069">
    <property type="entry name" value="DIHYDROFOLATE REDUCTASE"/>
    <property type="match status" value="1"/>
</dbReference>
<name>K9F240_9ACTO</name>
<dbReference type="Pfam" id="PF00186">
    <property type="entry name" value="DHFR_1"/>
    <property type="match status" value="1"/>
</dbReference>
<keyword evidence="6" id="KW-0560">Oxidoreductase</keyword>
<dbReference type="GO" id="GO:0046655">
    <property type="term" value="P:folic acid metabolic process"/>
    <property type="evidence" value="ECO:0007669"/>
    <property type="project" value="TreeGrafter"/>
</dbReference>
<reference evidence="8 9" key="1">
    <citation type="submission" date="2012-09" db="EMBL/GenBank/DDBJ databases">
        <title>The Genome Sequence of Actinobaculum massiliae ACS-171-V-COL2.</title>
        <authorList>
            <consortium name="The Broad Institute Genome Sequencing Platform"/>
            <person name="Earl A."/>
            <person name="Ward D."/>
            <person name="Feldgarden M."/>
            <person name="Gevers D."/>
            <person name="Saerens B."/>
            <person name="Vaneechoutte M."/>
            <person name="Walker B."/>
            <person name="Young S.K."/>
            <person name="Zeng Q."/>
            <person name="Gargeya S."/>
            <person name="Fitzgerald M."/>
            <person name="Haas B."/>
            <person name="Abouelleil A."/>
            <person name="Alvarado L."/>
            <person name="Arachchi H.M."/>
            <person name="Berlin A."/>
            <person name="Chapman S.B."/>
            <person name="Goldberg J."/>
            <person name="Griggs A."/>
            <person name="Gujja S."/>
            <person name="Hansen M."/>
            <person name="Howarth C."/>
            <person name="Imamovic A."/>
            <person name="Larimer J."/>
            <person name="McCowen C."/>
            <person name="Montmayeur A."/>
            <person name="Murphy C."/>
            <person name="Neiman D."/>
            <person name="Pearson M."/>
            <person name="Priest M."/>
            <person name="Roberts A."/>
            <person name="Saif S."/>
            <person name="Shea T."/>
            <person name="Sisk P."/>
            <person name="Sykes S."/>
            <person name="Wortman J."/>
            <person name="Nusbaum C."/>
            <person name="Birren B."/>
        </authorList>
    </citation>
    <scope>NUCLEOTIDE SEQUENCE [LARGE SCALE GENOMIC DNA]</scope>
    <source>
        <strain evidence="9">ACS-171-V-Col2</strain>
    </source>
</reference>
<dbReference type="GO" id="GO:0006730">
    <property type="term" value="P:one-carbon metabolic process"/>
    <property type="evidence" value="ECO:0007669"/>
    <property type="project" value="UniProtKB-KW"/>
</dbReference>
<feature type="domain" description="DHFR" evidence="7">
    <location>
        <begin position="2"/>
        <end position="171"/>
    </location>
</feature>
<dbReference type="PROSITE" id="PS51330">
    <property type="entry name" value="DHFR_2"/>
    <property type="match status" value="1"/>
</dbReference>
<keyword evidence="5" id="KW-0521">NADP</keyword>
<keyword evidence="4" id="KW-0554">One-carbon metabolism</keyword>
<dbReference type="SUPFAM" id="SSF53597">
    <property type="entry name" value="Dihydrofolate reductase-like"/>
    <property type="match status" value="1"/>
</dbReference>